<dbReference type="AlphaFoldDB" id="A0A0J8B0L2"/>
<keyword evidence="3" id="KW-1185">Reference proteome</keyword>
<dbReference type="Gramene" id="KMS94511">
    <property type="protein sequence ID" value="KMS94511"/>
    <property type="gene ID" value="BVRB_020690"/>
</dbReference>
<accession>A0A0J8B0L2</accession>
<evidence type="ECO:0000313" key="2">
    <source>
        <dbReference type="EMBL" id="KMS94511.1"/>
    </source>
</evidence>
<protein>
    <recommendedName>
        <fullName evidence="1">COQ9 C-terminal domain-containing protein</fullName>
    </recommendedName>
</protein>
<dbReference type="EMBL" id="KQ092880">
    <property type="protein sequence ID" value="KMS94511.1"/>
    <property type="molecule type" value="Genomic_DNA"/>
</dbReference>
<sequence>MDWYISRTALASVYVSTELFLLTDRSKRQTGTWQFLDDRLGDMSGMTLLPNQMWRYAQSATSLLLNSAGRVGSAFVAK</sequence>
<reference evidence="2 3" key="1">
    <citation type="journal article" date="2014" name="Nature">
        <title>The genome of the recently domesticated crop plant sugar beet (Beta vulgaris).</title>
        <authorList>
            <person name="Dohm J.C."/>
            <person name="Minoche A.E."/>
            <person name="Holtgrawe D."/>
            <person name="Capella-Gutierrez S."/>
            <person name="Zakrzewski F."/>
            <person name="Tafer H."/>
            <person name="Rupp O."/>
            <person name="Sorensen T.R."/>
            <person name="Stracke R."/>
            <person name="Reinhardt R."/>
            <person name="Goesmann A."/>
            <person name="Kraft T."/>
            <person name="Schulz B."/>
            <person name="Stadler P.F."/>
            <person name="Schmidt T."/>
            <person name="Gabaldon T."/>
            <person name="Lehrach H."/>
            <person name="Weisshaar B."/>
            <person name="Himmelbauer H."/>
        </authorList>
    </citation>
    <scope>NUCLEOTIDE SEQUENCE [LARGE SCALE GENOMIC DNA]</scope>
    <source>
        <tissue evidence="2">Taproot</tissue>
    </source>
</reference>
<evidence type="ECO:0000259" key="1">
    <source>
        <dbReference type="Pfam" id="PF08511"/>
    </source>
</evidence>
<dbReference type="InterPro" id="IPR013718">
    <property type="entry name" value="COQ9_C"/>
</dbReference>
<name>A0A0J8B0L2_BETVV</name>
<feature type="domain" description="COQ9 C-terminal" evidence="1">
    <location>
        <begin position="1"/>
        <end position="44"/>
    </location>
</feature>
<proteinExistence type="predicted"/>
<gene>
    <name evidence="2" type="ORF">BVRB_020690</name>
</gene>
<dbReference type="Proteomes" id="UP000035740">
    <property type="component" value="Unassembled WGS sequence"/>
</dbReference>
<organism evidence="2 3">
    <name type="scientific">Beta vulgaris subsp. vulgaris</name>
    <name type="common">Beet</name>
    <dbReference type="NCBI Taxonomy" id="3555"/>
    <lineage>
        <taxon>Eukaryota</taxon>
        <taxon>Viridiplantae</taxon>
        <taxon>Streptophyta</taxon>
        <taxon>Embryophyta</taxon>
        <taxon>Tracheophyta</taxon>
        <taxon>Spermatophyta</taxon>
        <taxon>Magnoliopsida</taxon>
        <taxon>eudicotyledons</taxon>
        <taxon>Gunneridae</taxon>
        <taxon>Pentapetalae</taxon>
        <taxon>Caryophyllales</taxon>
        <taxon>Chenopodiaceae</taxon>
        <taxon>Betoideae</taxon>
        <taxon>Beta</taxon>
    </lineage>
</organism>
<dbReference type="OrthoDB" id="619536at2759"/>
<dbReference type="Pfam" id="PF08511">
    <property type="entry name" value="COQ9"/>
    <property type="match status" value="1"/>
</dbReference>
<evidence type="ECO:0000313" key="3">
    <source>
        <dbReference type="Proteomes" id="UP000035740"/>
    </source>
</evidence>